<dbReference type="EMBL" id="KI546046">
    <property type="protein sequence ID" value="EST47182.1"/>
    <property type="molecule type" value="Genomic_DNA"/>
</dbReference>
<dbReference type="Proteomes" id="UP000018208">
    <property type="component" value="Unassembled WGS sequence"/>
</dbReference>
<dbReference type="Gene3D" id="3.60.15.10">
    <property type="entry name" value="Ribonuclease Z/Hydroxyacylglutathione hydrolase-like"/>
    <property type="match status" value="1"/>
</dbReference>
<evidence type="ECO:0000256" key="5">
    <source>
        <dbReference type="ARBA" id="ARBA00023242"/>
    </source>
</evidence>
<dbReference type="OrthoDB" id="262529at2759"/>
<keyword evidence="5" id="KW-0539">Nucleus</keyword>
<comment type="subcellular location">
    <subcellularLocation>
        <location evidence="1">Nucleus</location>
    </subcellularLocation>
</comment>
<name>V6LRB3_9EUKA</name>
<dbReference type="PANTHER" id="PTHR23240">
    <property type="entry name" value="DNA CROSS-LINK REPAIR PROTEIN PSO2/SNM1-RELATED"/>
    <property type="match status" value="1"/>
</dbReference>
<evidence type="ECO:0000313" key="7">
    <source>
        <dbReference type="EMBL" id="EST47182.1"/>
    </source>
</evidence>
<evidence type="ECO:0000256" key="4">
    <source>
        <dbReference type="ARBA" id="ARBA00023204"/>
    </source>
</evidence>
<dbReference type="GeneID" id="94297336"/>
<dbReference type="Pfam" id="PF07522">
    <property type="entry name" value="DRMBL"/>
    <property type="match status" value="1"/>
</dbReference>
<evidence type="ECO:0000256" key="2">
    <source>
        <dbReference type="ARBA" id="ARBA00010304"/>
    </source>
</evidence>
<dbReference type="AlphaFoldDB" id="V6LRB3"/>
<dbReference type="GO" id="GO:0005634">
    <property type="term" value="C:nucleus"/>
    <property type="evidence" value="ECO:0007669"/>
    <property type="project" value="UniProtKB-SubCell"/>
</dbReference>
<feature type="domain" description="DNA repair metallo-beta-lactamase" evidence="6">
    <location>
        <begin position="237"/>
        <end position="303"/>
    </location>
</feature>
<reference evidence="8" key="2">
    <citation type="submission" date="2020-12" db="EMBL/GenBank/DDBJ databases">
        <title>New Spironucleus salmonicida genome in near-complete chromosomes.</title>
        <authorList>
            <person name="Xu F."/>
            <person name="Kurt Z."/>
            <person name="Jimenez-Gonzalez A."/>
            <person name="Astvaldsson A."/>
            <person name="Andersson J.O."/>
            <person name="Svard S.G."/>
        </authorList>
    </citation>
    <scope>NUCLEOTIDE SEQUENCE</scope>
    <source>
        <strain evidence="8">ATCC 50377</strain>
    </source>
</reference>
<evidence type="ECO:0000313" key="9">
    <source>
        <dbReference type="Proteomes" id="UP000018208"/>
    </source>
</evidence>
<reference evidence="7 8" key="1">
    <citation type="journal article" date="2014" name="PLoS Genet.">
        <title>The Genome of Spironucleus salmonicida Highlights a Fish Pathogen Adapted to Fluctuating Environments.</title>
        <authorList>
            <person name="Xu F."/>
            <person name="Jerlstrom-Hultqvist J."/>
            <person name="Einarsson E."/>
            <person name="Astvaldsson A."/>
            <person name="Svard S.G."/>
            <person name="Andersson J.O."/>
        </authorList>
    </citation>
    <scope>NUCLEOTIDE SEQUENCE</scope>
    <source>
        <strain evidence="8">ATCC 50377</strain>
    </source>
</reference>
<dbReference type="VEuPathDB" id="GiardiaDB:SS50377_23313"/>
<evidence type="ECO:0000259" key="6">
    <source>
        <dbReference type="Pfam" id="PF07522"/>
    </source>
</evidence>
<evidence type="ECO:0000256" key="3">
    <source>
        <dbReference type="ARBA" id="ARBA00022763"/>
    </source>
</evidence>
<keyword evidence="3" id="KW-0227">DNA damage</keyword>
<keyword evidence="9" id="KW-1185">Reference proteome</keyword>
<keyword evidence="4" id="KW-0234">DNA repair</keyword>
<dbReference type="Gene3D" id="3.40.50.12650">
    <property type="match status" value="1"/>
</dbReference>
<dbReference type="GO" id="GO:0036297">
    <property type="term" value="P:interstrand cross-link repair"/>
    <property type="evidence" value="ECO:0007669"/>
    <property type="project" value="TreeGrafter"/>
</dbReference>
<dbReference type="EMBL" id="AUWU02000003">
    <property type="protein sequence ID" value="KAH0575673.1"/>
    <property type="molecule type" value="Genomic_DNA"/>
</dbReference>
<dbReference type="InterPro" id="IPR011084">
    <property type="entry name" value="DRMBL"/>
</dbReference>
<accession>V6LRB3</accession>
<protein>
    <submittedName>
        <fullName evidence="7">DNA cross-link repair protein</fullName>
    </submittedName>
</protein>
<proteinExistence type="inferred from homology"/>
<dbReference type="RefSeq" id="XP_067766446.1">
    <property type="nucleotide sequence ID" value="XM_067907178.1"/>
</dbReference>
<dbReference type="GO" id="GO:0035312">
    <property type="term" value="F:5'-3' DNA exonuclease activity"/>
    <property type="evidence" value="ECO:0007669"/>
    <property type="project" value="TreeGrafter"/>
</dbReference>
<dbReference type="GO" id="GO:0003684">
    <property type="term" value="F:damaged DNA binding"/>
    <property type="evidence" value="ECO:0007669"/>
    <property type="project" value="TreeGrafter"/>
</dbReference>
<dbReference type="KEGG" id="ssao:94297336"/>
<dbReference type="SUPFAM" id="SSF56281">
    <property type="entry name" value="Metallo-hydrolase/oxidoreductase"/>
    <property type="match status" value="1"/>
</dbReference>
<dbReference type="GO" id="GO:0006303">
    <property type="term" value="P:double-strand break repair via nonhomologous end joining"/>
    <property type="evidence" value="ECO:0007669"/>
    <property type="project" value="TreeGrafter"/>
</dbReference>
<evidence type="ECO:0000313" key="8">
    <source>
        <dbReference type="EMBL" id="KAH0575673.1"/>
    </source>
</evidence>
<gene>
    <name evidence="8" type="ORF">SS50377_23313</name>
    <name evidence="7" type="ORF">SS50377_jh001</name>
</gene>
<sequence>MSYHEPFLFRFNKHIIQVDNFTIQIKNTIKFLTHYHTDHFQGINLNDHVYCSQITAQLLLANKKAKPIILNSPIDLNGLLITPISANHCPGSVMFLFEELQTRKIVLFTGDFKYDLNQSLCICWGILQGLIDILILDTTYIQQKQFISQQYAIIQGVNYLRQHFNHDNDKILFNSYIVGKERILLAIASALDIKFYATNKKRNQSLKIIFSDKFSDFFTEEDNNLGTIIIAKSDSQKKQYFSKYSKFNKIFMIEPTGWVKKFTTYQDKNYPQIIHIHIPYTEHCDSQELKNFVNMIKPKQIISILAKNMYHNNKIIQQLSTQSYQSASISSSINYI</sequence>
<dbReference type="InterPro" id="IPR036866">
    <property type="entry name" value="RibonucZ/Hydroxyglut_hydro"/>
</dbReference>
<organism evidence="7">
    <name type="scientific">Spironucleus salmonicida</name>
    <dbReference type="NCBI Taxonomy" id="348837"/>
    <lineage>
        <taxon>Eukaryota</taxon>
        <taxon>Metamonada</taxon>
        <taxon>Diplomonadida</taxon>
        <taxon>Hexamitidae</taxon>
        <taxon>Hexamitinae</taxon>
        <taxon>Spironucleus</taxon>
    </lineage>
</organism>
<comment type="similarity">
    <text evidence="2">Belongs to the DNA repair metallo-beta-lactamase (DRMBL) family.</text>
</comment>
<evidence type="ECO:0000256" key="1">
    <source>
        <dbReference type="ARBA" id="ARBA00004123"/>
    </source>
</evidence>